<dbReference type="Proteomes" id="UP000250179">
    <property type="component" value="Chromosome"/>
</dbReference>
<evidence type="ECO:0000256" key="2">
    <source>
        <dbReference type="ARBA" id="ARBA00022692"/>
    </source>
</evidence>
<comment type="subcellular location">
    <subcellularLocation>
        <location evidence="5">Cell membrane</location>
        <topology evidence="5">Multi-pass membrane protein</topology>
    </subcellularLocation>
    <subcellularLocation>
        <location evidence="1">Membrane</location>
        <topology evidence="1">Multi-pass membrane protein</topology>
    </subcellularLocation>
</comment>
<dbReference type="Pfam" id="PF12911">
    <property type="entry name" value="OppC_N"/>
    <property type="match status" value="1"/>
</dbReference>
<comment type="similarity">
    <text evidence="5">Belongs to the binding-protein-dependent transport system permease family.</text>
</comment>
<dbReference type="Gene3D" id="1.10.3720.10">
    <property type="entry name" value="MetI-like"/>
    <property type="match status" value="1"/>
</dbReference>
<protein>
    <submittedName>
        <fullName evidence="7">Peptide transporter</fullName>
    </submittedName>
</protein>
<dbReference type="RefSeq" id="WP_088858899.1">
    <property type="nucleotide sequence ID" value="NZ_CP014862.1"/>
</dbReference>
<name>A0A2Z2MMI6_THEPR</name>
<accession>A0A2Z2MMI6</accession>
<feature type="transmembrane region" description="Helical" evidence="5">
    <location>
        <begin position="458"/>
        <end position="483"/>
    </location>
</feature>
<dbReference type="PANTHER" id="PTHR43839">
    <property type="entry name" value="OPPC IN A BINDING PROTEIN-DEPENDENT TRANSPORT SYSTEM"/>
    <property type="match status" value="1"/>
</dbReference>
<dbReference type="InterPro" id="IPR025966">
    <property type="entry name" value="OppC_N"/>
</dbReference>
<evidence type="ECO:0000259" key="6">
    <source>
        <dbReference type="PROSITE" id="PS50928"/>
    </source>
</evidence>
<dbReference type="PROSITE" id="PS50928">
    <property type="entry name" value="ABC_TM1"/>
    <property type="match status" value="1"/>
</dbReference>
<dbReference type="Pfam" id="PF00528">
    <property type="entry name" value="BPD_transp_1"/>
    <property type="match status" value="1"/>
</dbReference>
<evidence type="ECO:0000256" key="1">
    <source>
        <dbReference type="ARBA" id="ARBA00004141"/>
    </source>
</evidence>
<keyword evidence="4 5" id="KW-0472">Membrane</keyword>
<keyword evidence="8" id="KW-1185">Reference proteome</keyword>
<dbReference type="OrthoDB" id="312811at2157"/>
<dbReference type="SUPFAM" id="SSF161098">
    <property type="entry name" value="MetI-like"/>
    <property type="match status" value="1"/>
</dbReference>
<evidence type="ECO:0000313" key="7">
    <source>
        <dbReference type="EMBL" id="ASJ03641.1"/>
    </source>
</evidence>
<evidence type="ECO:0000256" key="3">
    <source>
        <dbReference type="ARBA" id="ARBA00022989"/>
    </source>
</evidence>
<dbReference type="GO" id="GO:0005886">
    <property type="term" value="C:plasma membrane"/>
    <property type="evidence" value="ECO:0007669"/>
    <property type="project" value="UniProtKB-SubCell"/>
</dbReference>
<sequence>MRWVDFKESLSEFANEFKREKTGMLGLILLILLVVVAAAAPIITEPNFPDKWRDPQYWEAYPQTVPPTWYNMFTSKDLVPQQVYTVDSPNVHVDNQKRSMTIEVQYNLSDDYYYGPKGILIKGFNVTVPPGSPFQPKISVYLERPDGRTVPLVEKKPLSSGMSIAIGRDGNIKKATYIWLYKEVTGKTISPDDVPVEVVLIRDMVRPLFAVVDPSAYSSKNATGLVDEIISNPQTLHGTYTLKVTITKPFRTDVKVDNLHVTFLGRVYGSMGTDYQGRDLWAAIIWGSRVSLVIGITVSLLSTIIGIVYGVTSAYLGGNADEVLMRINELFSSIPSLPILILIGATMGHIPLSMIVLLLVVFGWMGIARISRSMALQIKEQTYVEAARALGAGTGRIIFKHMLPQLLPYAFAVIALNVPIAVISEASLSFLGLGDPTSVTWGQILHDAEVQSAATKGYWWWVLPPGLGIAVVGLTFVLIGTALDRILNPRLRRL</sequence>
<gene>
    <name evidence="7" type="ORF">A3L09_10415</name>
</gene>
<evidence type="ECO:0000313" key="8">
    <source>
        <dbReference type="Proteomes" id="UP000250179"/>
    </source>
</evidence>
<feature type="transmembrane region" description="Helical" evidence="5">
    <location>
        <begin position="23"/>
        <end position="43"/>
    </location>
</feature>
<evidence type="ECO:0000256" key="5">
    <source>
        <dbReference type="RuleBase" id="RU363032"/>
    </source>
</evidence>
<dbReference type="AlphaFoldDB" id="A0A2Z2MMI6"/>
<dbReference type="GeneID" id="33320833"/>
<dbReference type="InterPro" id="IPR035906">
    <property type="entry name" value="MetI-like_sf"/>
</dbReference>
<dbReference type="InterPro" id="IPR000515">
    <property type="entry name" value="MetI-like"/>
</dbReference>
<dbReference type="GO" id="GO:0055085">
    <property type="term" value="P:transmembrane transport"/>
    <property type="evidence" value="ECO:0007669"/>
    <property type="project" value="InterPro"/>
</dbReference>
<organism evidence="7 8">
    <name type="scientific">Thermococcus profundus</name>
    <dbReference type="NCBI Taxonomy" id="49899"/>
    <lineage>
        <taxon>Archaea</taxon>
        <taxon>Methanobacteriati</taxon>
        <taxon>Methanobacteriota</taxon>
        <taxon>Thermococci</taxon>
        <taxon>Thermococcales</taxon>
        <taxon>Thermococcaceae</taxon>
        <taxon>Thermococcus</taxon>
    </lineage>
</organism>
<dbReference type="CDD" id="cd06261">
    <property type="entry name" value="TM_PBP2"/>
    <property type="match status" value="1"/>
</dbReference>
<evidence type="ECO:0000256" key="4">
    <source>
        <dbReference type="ARBA" id="ARBA00023136"/>
    </source>
</evidence>
<dbReference type="EMBL" id="CP014862">
    <property type="protein sequence ID" value="ASJ03641.1"/>
    <property type="molecule type" value="Genomic_DNA"/>
</dbReference>
<feature type="domain" description="ABC transmembrane type-1" evidence="6">
    <location>
        <begin position="288"/>
        <end position="480"/>
    </location>
</feature>
<dbReference type="PANTHER" id="PTHR43839:SF1">
    <property type="entry name" value="OPPC IN A BINDING PROTEIN-DEPENDENT TRANSPORT SYSTEM"/>
    <property type="match status" value="1"/>
</dbReference>
<feature type="transmembrane region" description="Helical" evidence="5">
    <location>
        <begin position="292"/>
        <end position="317"/>
    </location>
</feature>
<feature type="transmembrane region" description="Helical" evidence="5">
    <location>
        <begin position="406"/>
        <end position="431"/>
    </location>
</feature>
<keyword evidence="5" id="KW-0813">Transport</keyword>
<feature type="transmembrane region" description="Helical" evidence="5">
    <location>
        <begin position="337"/>
        <end position="364"/>
    </location>
</feature>
<dbReference type="KEGG" id="tprf:A3L09_10415"/>
<reference evidence="7 8" key="1">
    <citation type="submission" date="2016-03" db="EMBL/GenBank/DDBJ databases">
        <title>Complete genome sequence of Thermococcus profundus strain DT5432.</title>
        <authorList>
            <person name="Oger P.M."/>
        </authorList>
    </citation>
    <scope>NUCLEOTIDE SEQUENCE [LARGE SCALE GENOMIC DNA]</scope>
    <source>
        <strain evidence="7 8">DT 5432</strain>
    </source>
</reference>
<proteinExistence type="inferred from homology"/>
<keyword evidence="3 5" id="KW-1133">Transmembrane helix</keyword>
<keyword evidence="2 5" id="KW-0812">Transmembrane</keyword>